<reference evidence="7 8" key="1">
    <citation type="journal article" date="2014" name="Genome Biol. Evol.">
        <title>The genome of the myxosporean Thelohanellus kitauei shows adaptations to nutrient acquisition within its fish host.</title>
        <authorList>
            <person name="Yang Y."/>
            <person name="Xiong J."/>
            <person name="Zhou Z."/>
            <person name="Huo F."/>
            <person name="Miao W."/>
            <person name="Ran C."/>
            <person name="Liu Y."/>
            <person name="Zhang J."/>
            <person name="Feng J."/>
            <person name="Wang M."/>
            <person name="Wang M."/>
            <person name="Wang L."/>
            <person name="Yao B."/>
        </authorList>
    </citation>
    <scope>NUCLEOTIDE SEQUENCE [LARGE SCALE GENOMIC DNA]</scope>
    <source>
        <strain evidence="7">Wuqing</strain>
    </source>
</reference>
<dbReference type="GO" id="GO:0000151">
    <property type="term" value="C:ubiquitin ligase complex"/>
    <property type="evidence" value="ECO:0007669"/>
    <property type="project" value="TreeGrafter"/>
</dbReference>
<comment type="similarity">
    <text evidence="5">Belongs to the E3 ubiquitin-protein ligase UBR1-like family.</text>
</comment>
<keyword evidence="8" id="KW-1185">Reference proteome</keyword>
<keyword evidence="1 5" id="KW-0479">Metal-binding</keyword>
<evidence type="ECO:0000259" key="6">
    <source>
        <dbReference type="PROSITE" id="PS51157"/>
    </source>
</evidence>
<comment type="catalytic activity">
    <reaction evidence="5">
        <text>S-ubiquitinyl-[E2 ubiquitin-conjugating enzyme]-L-cysteine + [acceptor protein]-L-lysine = [E2 ubiquitin-conjugating enzyme]-L-cysteine + N(6)-ubiquitinyl-[acceptor protein]-L-lysine.</text>
        <dbReference type="EC" id="2.3.2.27"/>
    </reaction>
</comment>
<dbReference type="SMART" id="SM00396">
    <property type="entry name" value="ZnF_UBR1"/>
    <property type="match status" value="1"/>
</dbReference>
<evidence type="ECO:0000256" key="4">
    <source>
        <dbReference type="PROSITE-ProRule" id="PRU00508"/>
    </source>
</evidence>
<dbReference type="EC" id="2.3.2.27" evidence="5"/>
<evidence type="ECO:0000256" key="5">
    <source>
        <dbReference type="RuleBase" id="RU366018"/>
    </source>
</evidence>
<comment type="caution">
    <text evidence="7">The sequence shown here is derived from an EMBL/GenBank/DDBJ whole genome shotgun (WGS) entry which is preliminary data.</text>
</comment>
<dbReference type="Pfam" id="PF02207">
    <property type="entry name" value="zf-UBR"/>
    <property type="match status" value="1"/>
</dbReference>
<dbReference type="GO" id="GO:0071596">
    <property type="term" value="P:ubiquitin-dependent protein catabolic process via the N-end rule pathway"/>
    <property type="evidence" value="ECO:0007669"/>
    <property type="project" value="UniProtKB-UniRule"/>
</dbReference>
<protein>
    <recommendedName>
        <fullName evidence="5">E3 ubiquitin-protein ligase</fullName>
        <ecNumber evidence="5">2.3.2.27</ecNumber>
    </recommendedName>
</protein>
<dbReference type="GO" id="GO:0061630">
    <property type="term" value="F:ubiquitin protein ligase activity"/>
    <property type="evidence" value="ECO:0007669"/>
    <property type="project" value="UniProtKB-UniRule"/>
</dbReference>
<gene>
    <name evidence="7" type="ORF">RF11_13213</name>
</gene>
<dbReference type="PROSITE" id="PS51157">
    <property type="entry name" value="ZF_UBR"/>
    <property type="match status" value="1"/>
</dbReference>
<keyword evidence="3 5" id="KW-0862">Zinc</keyword>
<comment type="pathway">
    <text evidence="5">Protein modification; protein ubiquitination.</text>
</comment>
<dbReference type="PANTHER" id="PTHR21497:SF24">
    <property type="entry name" value="E3 UBIQUITIN-PROTEIN LIGASE UBR1"/>
    <property type="match status" value="1"/>
</dbReference>
<comment type="function">
    <text evidence="5">Ubiquitin ligase protein which is a component of the N-end rule pathway. Recognizes and binds to proteins bearing specific N-terminal residues that are destabilizing according to the N-end rule, leading to their ubiquitination and subsequent degradation.</text>
</comment>
<dbReference type="GO" id="GO:0016567">
    <property type="term" value="P:protein ubiquitination"/>
    <property type="evidence" value="ECO:0007669"/>
    <property type="project" value="UniProtKB-UniRule"/>
</dbReference>
<keyword evidence="5" id="KW-0808">Transferase</keyword>
<dbReference type="GO" id="GO:0005737">
    <property type="term" value="C:cytoplasm"/>
    <property type="evidence" value="ECO:0007669"/>
    <property type="project" value="TreeGrafter"/>
</dbReference>
<keyword evidence="5" id="KW-0833">Ubl conjugation pathway</keyword>
<feature type="zinc finger region" description="UBR-type" evidence="4">
    <location>
        <begin position="82"/>
        <end position="153"/>
    </location>
</feature>
<dbReference type="PANTHER" id="PTHR21497">
    <property type="entry name" value="UBIQUITIN LIGASE E3 ALPHA-RELATED"/>
    <property type="match status" value="1"/>
</dbReference>
<evidence type="ECO:0000256" key="3">
    <source>
        <dbReference type="ARBA" id="ARBA00022833"/>
    </source>
</evidence>
<proteinExistence type="inferred from homology"/>
<dbReference type="CDD" id="cd19670">
    <property type="entry name" value="UBR-box_UBR1_2_3"/>
    <property type="match status" value="1"/>
</dbReference>
<organism evidence="7 8">
    <name type="scientific">Thelohanellus kitauei</name>
    <name type="common">Myxosporean</name>
    <dbReference type="NCBI Taxonomy" id="669202"/>
    <lineage>
        <taxon>Eukaryota</taxon>
        <taxon>Metazoa</taxon>
        <taxon>Cnidaria</taxon>
        <taxon>Myxozoa</taxon>
        <taxon>Myxosporea</taxon>
        <taxon>Bivalvulida</taxon>
        <taxon>Platysporina</taxon>
        <taxon>Myxobolidae</taxon>
        <taxon>Thelohanellus</taxon>
    </lineage>
</organism>
<sequence length="434" mass="50329">MDKVNMISLTNEPGREEISILIDMMVRRALLLTSAQVESDAQKIYSDVSLYHLVIIPIVDTFIKGVDRSTRDMITSKIGALGRCTKLLPSDVKTYSCKDCASDASYSMCEECFMNSCHMGHNFVSADLSPQCMCHCGNMETYINSPPCSKHQIAENSRNLPTYYVERVRNIIRRLFKYLEILCGEDLLLVELVDSWSQMGDILEKFNLNDSLAGPISSYEKTETKNAHRWCVLIFKLESESQQYANFCMRFANPEGKNTELLSELELRGYVCIKLRDTFENCQALGTKIQKFIQDRLPGSRLHCRVVKEYRLFFMKLSNVLIQFIADMCFSKSILCDHASEILFKETSLPEKLFFNRSLWIEIRYFVTYHLLMPTILSRKRGMNLVRFLLAKFRSTLYRTIREKWRERLSLPDFDSNRGVKKTISLCGKERFPV</sequence>
<name>A0A0C2JHH7_THEKT</name>
<dbReference type="AlphaFoldDB" id="A0A0C2JHH7"/>
<accession>A0A0C2JHH7</accession>
<keyword evidence="2 5" id="KW-0863">Zinc-finger</keyword>
<dbReference type="EMBL" id="JWZT01002715">
    <property type="protein sequence ID" value="KII68748.1"/>
    <property type="molecule type" value="Genomic_DNA"/>
</dbReference>
<dbReference type="InterPro" id="IPR039164">
    <property type="entry name" value="UBR1-like"/>
</dbReference>
<evidence type="ECO:0000256" key="1">
    <source>
        <dbReference type="ARBA" id="ARBA00022723"/>
    </source>
</evidence>
<evidence type="ECO:0000313" key="8">
    <source>
        <dbReference type="Proteomes" id="UP000031668"/>
    </source>
</evidence>
<dbReference type="OrthoDB" id="26387at2759"/>
<dbReference type="UniPathway" id="UPA00143"/>
<dbReference type="InterPro" id="IPR003126">
    <property type="entry name" value="Znf_UBR"/>
</dbReference>
<evidence type="ECO:0000256" key="2">
    <source>
        <dbReference type="ARBA" id="ARBA00022771"/>
    </source>
</evidence>
<dbReference type="GO" id="GO:0008270">
    <property type="term" value="F:zinc ion binding"/>
    <property type="evidence" value="ECO:0007669"/>
    <property type="project" value="UniProtKB-UniRule"/>
</dbReference>
<dbReference type="Gene3D" id="2.10.110.30">
    <property type="match status" value="1"/>
</dbReference>
<evidence type="ECO:0000313" key="7">
    <source>
        <dbReference type="EMBL" id="KII68748.1"/>
    </source>
</evidence>
<feature type="domain" description="UBR-type" evidence="6">
    <location>
        <begin position="82"/>
        <end position="153"/>
    </location>
</feature>
<dbReference type="Proteomes" id="UP000031668">
    <property type="component" value="Unassembled WGS sequence"/>
</dbReference>